<keyword evidence="1" id="KW-0614">Plasmid</keyword>
<dbReference type="Pfam" id="PF05402">
    <property type="entry name" value="PqqD"/>
    <property type="match status" value="1"/>
</dbReference>
<dbReference type="AlphaFoldDB" id="W0RQS0"/>
<dbReference type="Proteomes" id="UP000019151">
    <property type="component" value="Plasmid 1"/>
</dbReference>
<evidence type="ECO:0008006" key="3">
    <source>
        <dbReference type="Google" id="ProtNLM"/>
    </source>
</evidence>
<dbReference type="Gene3D" id="1.10.10.1150">
    <property type="entry name" value="Coenzyme PQQ synthesis protein D (PqqD)"/>
    <property type="match status" value="1"/>
</dbReference>
<dbReference type="RefSeq" id="WP_025414371.1">
    <property type="nucleotide sequence ID" value="NZ_CP007129.1"/>
</dbReference>
<dbReference type="HOGENOM" id="CLU_1508521_0_0_0"/>
<name>W0RQS0_9BACT</name>
<dbReference type="InterPro" id="IPR041881">
    <property type="entry name" value="PqqD_sf"/>
</dbReference>
<dbReference type="KEGG" id="gba:J421_5526"/>
<organism evidence="1 2">
    <name type="scientific">Gemmatirosa kalamazoonensis</name>
    <dbReference type="NCBI Taxonomy" id="861299"/>
    <lineage>
        <taxon>Bacteria</taxon>
        <taxon>Pseudomonadati</taxon>
        <taxon>Gemmatimonadota</taxon>
        <taxon>Gemmatimonadia</taxon>
        <taxon>Gemmatimonadales</taxon>
        <taxon>Gemmatimonadaceae</taxon>
        <taxon>Gemmatirosa</taxon>
    </lineage>
</organism>
<evidence type="ECO:0000313" key="2">
    <source>
        <dbReference type="Proteomes" id="UP000019151"/>
    </source>
</evidence>
<geneLocation type="plasmid" evidence="1 2">
    <name>1</name>
</geneLocation>
<dbReference type="InParanoid" id="W0RQS0"/>
<dbReference type="OrthoDB" id="491523at2"/>
<keyword evidence="2" id="KW-1185">Reference proteome</keyword>
<evidence type="ECO:0000313" key="1">
    <source>
        <dbReference type="EMBL" id="AHG93061.1"/>
    </source>
</evidence>
<dbReference type="InterPro" id="IPR008792">
    <property type="entry name" value="PQQD"/>
</dbReference>
<protein>
    <recommendedName>
        <fullName evidence="3">PqqD family protein</fullName>
    </recommendedName>
</protein>
<reference evidence="1 2" key="1">
    <citation type="journal article" date="2014" name="Genome Announc.">
        <title>Genome Sequence and Methylome of Soil Bacterium Gemmatirosa kalamazoonensis KBS708T, a Member of the Rarely Cultivated Gemmatimonadetes Phylum.</title>
        <authorList>
            <person name="Debruyn J.M."/>
            <person name="Radosevich M."/>
            <person name="Wommack K.E."/>
            <person name="Polson S.W."/>
            <person name="Hauser L.J."/>
            <person name="Fawaz M.N."/>
            <person name="Korlach J."/>
            <person name="Tsai Y.C."/>
        </authorList>
    </citation>
    <scope>NUCLEOTIDE SEQUENCE [LARGE SCALE GENOMIC DNA]</scope>
    <source>
        <strain evidence="1 2">KBS708</strain>
        <plasmid evidence="2">Plasmid 1</plasmid>
    </source>
</reference>
<proteinExistence type="predicted"/>
<dbReference type="EMBL" id="CP007129">
    <property type="protein sequence ID" value="AHG93061.1"/>
    <property type="molecule type" value="Genomic_DNA"/>
</dbReference>
<accession>W0RQS0</accession>
<sequence length="178" mass="19076">MIPLARTQELHVEHVDAGCVVYDLRTDAVHSLNAVTTFVWEHCTGSSTVDAIAAELGRELEREDGVTELRALVWLAIAELERAQLMERAVRTPIVRQVVDPISRRRATMKMGRAALLLGGILPAVKSIVAPTPAAADSTGVVTGACTDLLRGCDINTCTGTCKRTFDSAGNFIGCDCV</sequence>
<gene>
    <name evidence="1" type="ORF">J421_5526</name>
</gene>